<dbReference type="AlphaFoldDB" id="W9GSD5"/>
<dbReference type="InterPro" id="IPR050595">
    <property type="entry name" value="Bact_response_regulator"/>
</dbReference>
<organism evidence="4 5">
    <name type="scientific">Skermanella stibiiresistens SB22</name>
    <dbReference type="NCBI Taxonomy" id="1385369"/>
    <lineage>
        <taxon>Bacteria</taxon>
        <taxon>Pseudomonadati</taxon>
        <taxon>Pseudomonadota</taxon>
        <taxon>Alphaproteobacteria</taxon>
        <taxon>Rhodospirillales</taxon>
        <taxon>Azospirillaceae</taxon>
        <taxon>Skermanella</taxon>
    </lineage>
</organism>
<dbReference type="Proteomes" id="UP000019486">
    <property type="component" value="Unassembled WGS sequence"/>
</dbReference>
<evidence type="ECO:0000313" key="4">
    <source>
        <dbReference type="EMBL" id="EWY36800.1"/>
    </source>
</evidence>
<dbReference type="GO" id="GO:0000160">
    <property type="term" value="P:phosphorelay signal transduction system"/>
    <property type="evidence" value="ECO:0007669"/>
    <property type="project" value="InterPro"/>
</dbReference>
<dbReference type="Pfam" id="PF00072">
    <property type="entry name" value="Response_reg"/>
    <property type="match status" value="1"/>
</dbReference>
<dbReference type="SUPFAM" id="SSF52172">
    <property type="entry name" value="CheY-like"/>
    <property type="match status" value="1"/>
</dbReference>
<dbReference type="SMART" id="SM00448">
    <property type="entry name" value="REC"/>
    <property type="match status" value="1"/>
</dbReference>
<dbReference type="Gene3D" id="3.40.50.2300">
    <property type="match status" value="1"/>
</dbReference>
<dbReference type="EMBL" id="AVFL01000036">
    <property type="protein sequence ID" value="EWY36800.1"/>
    <property type="molecule type" value="Genomic_DNA"/>
</dbReference>
<keyword evidence="1 2" id="KW-0597">Phosphoprotein</keyword>
<name>W9GSD5_9PROT</name>
<sequence>MVVDDGSLIRLYYREALEAAGFEVAEAINGIEALEKVLTDRFDLLIVDINMPKMDGVSFLRTLRARDGEAGAIPALVISSEAGEQDARDARAAGANYYLVKPVAAADLTLHVAVLTGTPSGGALA</sequence>
<evidence type="ECO:0000313" key="5">
    <source>
        <dbReference type="Proteomes" id="UP000019486"/>
    </source>
</evidence>
<dbReference type="PROSITE" id="PS50110">
    <property type="entry name" value="RESPONSE_REGULATORY"/>
    <property type="match status" value="1"/>
</dbReference>
<proteinExistence type="predicted"/>
<dbReference type="InterPro" id="IPR011006">
    <property type="entry name" value="CheY-like_superfamily"/>
</dbReference>
<evidence type="ECO:0000256" key="1">
    <source>
        <dbReference type="ARBA" id="ARBA00022553"/>
    </source>
</evidence>
<keyword evidence="5" id="KW-1185">Reference proteome</keyword>
<dbReference type="STRING" id="1385369.N825_25535"/>
<dbReference type="PANTHER" id="PTHR44591:SF25">
    <property type="entry name" value="CHEMOTAXIS TWO-COMPONENT RESPONSE REGULATOR"/>
    <property type="match status" value="1"/>
</dbReference>
<evidence type="ECO:0000256" key="2">
    <source>
        <dbReference type="PROSITE-ProRule" id="PRU00169"/>
    </source>
</evidence>
<reference evidence="4 5" key="1">
    <citation type="submission" date="2013-08" db="EMBL/GenBank/DDBJ databases">
        <title>The genome sequence of Skermanella stibiiresistens.</title>
        <authorList>
            <person name="Zhu W."/>
            <person name="Wang G."/>
        </authorList>
    </citation>
    <scope>NUCLEOTIDE SEQUENCE [LARGE SCALE GENOMIC DNA]</scope>
    <source>
        <strain evidence="4 5">SB22</strain>
    </source>
</reference>
<dbReference type="InterPro" id="IPR001789">
    <property type="entry name" value="Sig_transdc_resp-reg_receiver"/>
</dbReference>
<dbReference type="PATRIC" id="fig|1385369.3.peg.6234"/>
<comment type="caution">
    <text evidence="4">The sequence shown here is derived from an EMBL/GenBank/DDBJ whole genome shotgun (WGS) entry which is preliminary data.</text>
</comment>
<feature type="domain" description="Response regulatory" evidence="3">
    <location>
        <begin position="1"/>
        <end position="116"/>
    </location>
</feature>
<feature type="modified residue" description="4-aspartylphosphate" evidence="2">
    <location>
        <position position="48"/>
    </location>
</feature>
<gene>
    <name evidence="4" type="ORF">N825_25535</name>
</gene>
<evidence type="ECO:0000259" key="3">
    <source>
        <dbReference type="PROSITE" id="PS50110"/>
    </source>
</evidence>
<accession>W9GSD5</accession>
<dbReference type="PANTHER" id="PTHR44591">
    <property type="entry name" value="STRESS RESPONSE REGULATOR PROTEIN 1"/>
    <property type="match status" value="1"/>
</dbReference>
<protein>
    <submittedName>
        <fullName evidence="4">Chemotaxis protein CheY</fullName>
    </submittedName>
</protein>